<dbReference type="InterPro" id="IPR054206">
    <property type="entry name" value="DUF6912"/>
</dbReference>
<organism evidence="1 2">
    <name type="scientific">Kineococcus glutinatus</name>
    <dbReference type="NCBI Taxonomy" id="1070872"/>
    <lineage>
        <taxon>Bacteria</taxon>
        <taxon>Bacillati</taxon>
        <taxon>Actinomycetota</taxon>
        <taxon>Actinomycetes</taxon>
        <taxon>Kineosporiales</taxon>
        <taxon>Kineosporiaceae</taxon>
        <taxon>Kineococcus</taxon>
    </lineage>
</organism>
<comment type="caution">
    <text evidence="1">The sequence shown here is derived from an EMBL/GenBank/DDBJ whole genome shotgun (WGS) entry which is preliminary data.</text>
</comment>
<dbReference type="Proteomes" id="UP001501195">
    <property type="component" value="Unassembled WGS sequence"/>
</dbReference>
<dbReference type="Pfam" id="PF21853">
    <property type="entry name" value="DUF6912"/>
    <property type="match status" value="1"/>
</dbReference>
<protein>
    <recommendedName>
        <fullName evidence="3">Type III secretion system (T3SS) SseB-like protein</fullName>
    </recommendedName>
</protein>
<dbReference type="EMBL" id="BAABIL010000072">
    <property type="protein sequence ID" value="GAA4966135.1"/>
    <property type="molecule type" value="Genomic_DNA"/>
</dbReference>
<evidence type="ECO:0000313" key="1">
    <source>
        <dbReference type="EMBL" id="GAA4966135.1"/>
    </source>
</evidence>
<dbReference type="RefSeq" id="WP_345710895.1">
    <property type="nucleotide sequence ID" value="NZ_BAABIL010000072.1"/>
</dbReference>
<keyword evidence="2" id="KW-1185">Reference proteome</keyword>
<reference evidence="2" key="1">
    <citation type="journal article" date="2019" name="Int. J. Syst. Evol. Microbiol.">
        <title>The Global Catalogue of Microorganisms (GCM) 10K type strain sequencing project: providing services to taxonomists for standard genome sequencing and annotation.</title>
        <authorList>
            <consortium name="The Broad Institute Genomics Platform"/>
            <consortium name="The Broad Institute Genome Sequencing Center for Infectious Disease"/>
            <person name="Wu L."/>
            <person name="Ma J."/>
        </authorList>
    </citation>
    <scope>NUCLEOTIDE SEQUENCE [LARGE SCALE GENOMIC DNA]</scope>
    <source>
        <strain evidence="2">JCM 18126</strain>
    </source>
</reference>
<accession>A0ABP9HB42</accession>
<proteinExistence type="predicted"/>
<evidence type="ECO:0000313" key="2">
    <source>
        <dbReference type="Proteomes" id="UP001501195"/>
    </source>
</evidence>
<name>A0ABP9HB42_9ACTN</name>
<gene>
    <name evidence="1" type="ORF">GCM10023225_06430</name>
</gene>
<sequence>MADHDGQSTRVYLPATLAQLRHLADEGGSTPLVSAPVQAHAVTAALRDWYVDADPRELDDELEYAASSDAAERSLHLLAADPLAPRRRVVLAVDVPAGHVRATPPTTMTGTGRSAVLITADVPRAALVSVHVDDHDAVPDVRTAVEALPAAEAGDEDAQFVVEAVEGHELLWYDATEVDDLIALD</sequence>
<evidence type="ECO:0008006" key="3">
    <source>
        <dbReference type="Google" id="ProtNLM"/>
    </source>
</evidence>